<keyword evidence="8 9" id="KW-0472">Membrane</keyword>
<keyword evidence="6 9" id="KW-0378">Hydrolase</keyword>
<comment type="catalytic activity">
    <reaction evidence="9 10">
        <text>Release of signal peptides from bacterial membrane prolipoproteins. Hydrolyzes -Xaa-Yaa-Zaa-|-(S,diacylglyceryl)Cys-, in which Xaa is hydrophobic (preferably Leu), and Yaa (Ala or Ser) and Zaa (Gly or Ala) have small, neutral side chains.</text>
        <dbReference type="EC" id="3.4.23.36"/>
    </reaction>
</comment>
<evidence type="ECO:0000256" key="5">
    <source>
        <dbReference type="ARBA" id="ARBA00022750"/>
    </source>
</evidence>
<dbReference type="UniPathway" id="UPA00665"/>
<comment type="function">
    <text evidence="9 10">This protein specifically catalyzes the removal of signal peptides from prolipoproteins.</text>
</comment>
<feature type="transmembrane region" description="Helical" evidence="9">
    <location>
        <begin position="125"/>
        <end position="145"/>
    </location>
</feature>
<evidence type="ECO:0000256" key="4">
    <source>
        <dbReference type="ARBA" id="ARBA00022692"/>
    </source>
</evidence>
<dbReference type="HAMAP" id="MF_00161">
    <property type="entry name" value="LspA"/>
    <property type="match status" value="1"/>
</dbReference>
<dbReference type="Proteomes" id="UP000191110">
    <property type="component" value="Unassembled WGS sequence"/>
</dbReference>
<keyword evidence="4 9" id="KW-0812">Transmembrane</keyword>
<dbReference type="PANTHER" id="PTHR33695:SF1">
    <property type="entry name" value="LIPOPROTEIN SIGNAL PEPTIDASE"/>
    <property type="match status" value="1"/>
</dbReference>
<keyword evidence="5 9" id="KW-0064">Aspartyl protease</keyword>
<comment type="caution">
    <text evidence="12">The sequence shown here is derived from an EMBL/GenBank/DDBJ whole genome shotgun (WGS) entry which is preliminary data.</text>
</comment>
<evidence type="ECO:0000313" key="13">
    <source>
        <dbReference type="Proteomes" id="UP000191110"/>
    </source>
</evidence>
<keyword evidence="13" id="KW-1185">Reference proteome</keyword>
<evidence type="ECO:0000313" key="12">
    <source>
        <dbReference type="EMBL" id="OOZ41346.1"/>
    </source>
</evidence>
<dbReference type="PROSITE" id="PS00855">
    <property type="entry name" value="SPASE_II"/>
    <property type="match status" value="1"/>
</dbReference>
<dbReference type="PRINTS" id="PR00781">
    <property type="entry name" value="LIPOSIGPTASE"/>
</dbReference>
<sequence length="154" mass="17745">MARWLALSGIIILLDQLSKWWIERSFELYESLSLTPFFNLTLVYNEGAAFSFLSTAGGWQRWFFVVLGVVITTVLLTWMHRSRADERLLRFALALVVGGAIGNIIDRLLYGHVIDFLDFYINDWHWPAFNVADSAIFVGVVLLMLDSLRDSRRN</sequence>
<comment type="caution">
    <text evidence="9">Lacks conserved residue(s) required for the propagation of feature annotation.</text>
</comment>
<reference evidence="12 13" key="1">
    <citation type="submission" date="2016-11" db="EMBL/GenBank/DDBJ databases">
        <title>Mixed transmission modes and dynamic genome evolution in an obligate animal-bacterial symbiosis.</title>
        <authorList>
            <person name="Russell S.L."/>
            <person name="Corbett-Detig R.B."/>
            <person name="Cavanaugh C.M."/>
        </authorList>
    </citation>
    <scope>NUCLEOTIDE SEQUENCE [LARGE SCALE GENOMIC DNA]</scope>
    <source>
        <strain evidence="12">Sveles-Q1</strain>
    </source>
</reference>
<name>A0A1T2L8T2_9GAMM</name>
<comment type="similarity">
    <text evidence="1 9 11">Belongs to the peptidase A8 family.</text>
</comment>
<organism evidence="12 13">
    <name type="scientific">Solemya pervernicosa gill symbiont</name>
    <dbReference type="NCBI Taxonomy" id="642797"/>
    <lineage>
        <taxon>Bacteria</taxon>
        <taxon>Pseudomonadati</taxon>
        <taxon>Pseudomonadota</taxon>
        <taxon>Gammaproteobacteria</taxon>
        <taxon>sulfur-oxidizing symbionts</taxon>
    </lineage>
</organism>
<feature type="transmembrane region" description="Helical" evidence="9">
    <location>
        <begin position="88"/>
        <end position="105"/>
    </location>
</feature>
<feature type="transmembrane region" description="Helical" evidence="9">
    <location>
        <begin position="59"/>
        <end position="76"/>
    </location>
</feature>
<feature type="active site" evidence="9">
    <location>
        <position position="133"/>
    </location>
</feature>
<dbReference type="InterPro" id="IPR001872">
    <property type="entry name" value="Peptidase_A8"/>
</dbReference>
<dbReference type="EC" id="3.4.23.36" evidence="9"/>
<dbReference type="OrthoDB" id="9810259at2"/>
<feature type="active site" evidence="9">
    <location>
        <position position="115"/>
    </location>
</feature>
<dbReference type="Pfam" id="PF01252">
    <property type="entry name" value="Peptidase_A8"/>
    <property type="match status" value="1"/>
</dbReference>
<evidence type="ECO:0000256" key="3">
    <source>
        <dbReference type="ARBA" id="ARBA00022670"/>
    </source>
</evidence>
<comment type="subcellular location">
    <subcellularLocation>
        <location evidence="9">Cell membrane</location>
        <topology evidence="9">Multi-pass membrane protein</topology>
    </subcellularLocation>
</comment>
<evidence type="ECO:0000256" key="1">
    <source>
        <dbReference type="ARBA" id="ARBA00006139"/>
    </source>
</evidence>
<keyword evidence="7 9" id="KW-1133">Transmembrane helix</keyword>
<comment type="pathway">
    <text evidence="9">Protein modification; lipoprotein biosynthesis (signal peptide cleavage).</text>
</comment>
<accession>A0A1T2L8T2</accession>
<protein>
    <recommendedName>
        <fullName evidence="9">Lipoprotein signal peptidase</fullName>
        <ecNumber evidence="9">3.4.23.36</ecNumber>
    </recommendedName>
    <alternativeName>
        <fullName evidence="9">Prolipoprotein signal peptidase</fullName>
    </alternativeName>
    <alternativeName>
        <fullName evidence="9">Signal peptidase II</fullName>
        <shortName evidence="9">SPase II</shortName>
    </alternativeName>
</protein>
<dbReference type="NCBIfam" id="TIGR00077">
    <property type="entry name" value="lspA"/>
    <property type="match status" value="1"/>
</dbReference>
<dbReference type="GO" id="GO:0005886">
    <property type="term" value="C:plasma membrane"/>
    <property type="evidence" value="ECO:0007669"/>
    <property type="project" value="UniProtKB-SubCell"/>
</dbReference>
<evidence type="ECO:0000256" key="2">
    <source>
        <dbReference type="ARBA" id="ARBA00022475"/>
    </source>
</evidence>
<dbReference type="GO" id="GO:0006508">
    <property type="term" value="P:proteolysis"/>
    <property type="evidence" value="ECO:0007669"/>
    <property type="project" value="UniProtKB-KW"/>
</dbReference>
<dbReference type="EMBL" id="MPRL01000011">
    <property type="protein sequence ID" value="OOZ41346.1"/>
    <property type="molecule type" value="Genomic_DNA"/>
</dbReference>
<keyword evidence="2 9" id="KW-1003">Cell membrane</keyword>
<dbReference type="GO" id="GO:0004190">
    <property type="term" value="F:aspartic-type endopeptidase activity"/>
    <property type="evidence" value="ECO:0007669"/>
    <property type="project" value="UniProtKB-UniRule"/>
</dbReference>
<keyword evidence="3 9" id="KW-0645">Protease</keyword>
<dbReference type="PANTHER" id="PTHR33695">
    <property type="entry name" value="LIPOPROTEIN SIGNAL PEPTIDASE"/>
    <property type="match status" value="1"/>
</dbReference>
<gene>
    <name evidence="9" type="primary">lspA</name>
    <name evidence="12" type="ORF">BOW53_04315</name>
</gene>
<evidence type="ECO:0000256" key="8">
    <source>
        <dbReference type="ARBA" id="ARBA00023136"/>
    </source>
</evidence>
<evidence type="ECO:0000256" key="7">
    <source>
        <dbReference type="ARBA" id="ARBA00022989"/>
    </source>
</evidence>
<evidence type="ECO:0000256" key="9">
    <source>
        <dbReference type="HAMAP-Rule" id="MF_00161"/>
    </source>
</evidence>
<evidence type="ECO:0000256" key="10">
    <source>
        <dbReference type="RuleBase" id="RU000594"/>
    </source>
</evidence>
<dbReference type="AlphaFoldDB" id="A0A1T2L8T2"/>
<proteinExistence type="inferred from homology"/>
<evidence type="ECO:0000256" key="11">
    <source>
        <dbReference type="RuleBase" id="RU004181"/>
    </source>
</evidence>
<evidence type="ECO:0000256" key="6">
    <source>
        <dbReference type="ARBA" id="ARBA00022801"/>
    </source>
</evidence>